<dbReference type="RefSeq" id="WP_190850429.1">
    <property type="nucleotide sequence ID" value="NZ_AP023440.1"/>
</dbReference>
<accession>A0A7G1P0C2</accession>
<proteinExistence type="predicted"/>
<dbReference type="EMBL" id="AP023440">
    <property type="protein sequence ID" value="BCL28091.1"/>
    <property type="molecule type" value="Genomic_DNA"/>
</dbReference>
<protein>
    <submittedName>
        <fullName evidence="1">Uncharacterized protein</fullName>
    </submittedName>
</protein>
<sequence>MAHELENCPNPASHQDGDASVYLGEKSVAKEYQKRGFYVNGSIRYEMHADFLEEFSDTV</sequence>
<dbReference type="AlphaFoldDB" id="A0A7G1P0C2"/>
<evidence type="ECO:0000313" key="2">
    <source>
        <dbReference type="Proteomes" id="UP000516444"/>
    </source>
</evidence>
<dbReference type="KEGG" id="sgm:GCM10017557_29500"/>
<organism evidence="1 2">
    <name type="scientific">Streptomyces aurantiacus</name>
    <dbReference type="NCBI Taxonomy" id="47760"/>
    <lineage>
        <taxon>Bacteria</taxon>
        <taxon>Bacillati</taxon>
        <taxon>Actinomycetota</taxon>
        <taxon>Actinomycetes</taxon>
        <taxon>Kitasatosporales</taxon>
        <taxon>Streptomycetaceae</taxon>
        <taxon>Streptomyces</taxon>
        <taxon>Streptomyces aurantiacus group</taxon>
    </lineage>
</organism>
<evidence type="ECO:0000313" key="1">
    <source>
        <dbReference type="EMBL" id="BCL28091.1"/>
    </source>
</evidence>
<name>A0A7G1P0C2_9ACTN</name>
<gene>
    <name evidence="1" type="ORF">GCM10017557_29500</name>
</gene>
<dbReference type="Proteomes" id="UP000516444">
    <property type="component" value="Chromosome"/>
</dbReference>
<reference evidence="1 2" key="1">
    <citation type="journal article" date="2014" name="Int. J. Syst. Evol. Microbiol.">
        <title>Complete genome sequence of Corynebacterium casei LMG S-19264T (=DSM 44701T), isolated from a smear-ripened cheese.</title>
        <authorList>
            <consortium name="US DOE Joint Genome Institute (JGI-PGF)"/>
            <person name="Walter F."/>
            <person name="Albersmeier A."/>
            <person name="Kalinowski J."/>
            <person name="Ruckert C."/>
        </authorList>
    </citation>
    <scope>NUCLEOTIDE SEQUENCE [LARGE SCALE GENOMIC DNA]</scope>
    <source>
        <strain evidence="1 2">JCM 4677</strain>
    </source>
</reference>
<keyword evidence="2" id="KW-1185">Reference proteome</keyword>